<evidence type="ECO:0000313" key="3">
    <source>
        <dbReference type="Proteomes" id="UP001497392"/>
    </source>
</evidence>
<accession>A0ABP1GDS4</accession>
<dbReference type="EMBL" id="CAXHTA020000017">
    <property type="protein sequence ID" value="CAL5227923.1"/>
    <property type="molecule type" value="Genomic_DNA"/>
</dbReference>
<protein>
    <submittedName>
        <fullName evidence="2">G10970 protein</fullName>
    </submittedName>
</protein>
<dbReference type="Proteomes" id="UP001497392">
    <property type="component" value="Unassembled WGS sequence"/>
</dbReference>
<gene>
    <name evidence="2" type="primary">g10970</name>
    <name evidence="2" type="ORF">VP750_LOCUS9829</name>
</gene>
<proteinExistence type="predicted"/>
<organism evidence="2 3">
    <name type="scientific">Coccomyxa viridis</name>
    <dbReference type="NCBI Taxonomy" id="1274662"/>
    <lineage>
        <taxon>Eukaryota</taxon>
        <taxon>Viridiplantae</taxon>
        <taxon>Chlorophyta</taxon>
        <taxon>core chlorophytes</taxon>
        <taxon>Trebouxiophyceae</taxon>
        <taxon>Trebouxiophyceae incertae sedis</taxon>
        <taxon>Coccomyxaceae</taxon>
        <taxon>Coccomyxa</taxon>
    </lineage>
</organism>
<evidence type="ECO:0000256" key="1">
    <source>
        <dbReference type="SAM" id="MobiDB-lite"/>
    </source>
</evidence>
<evidence type="ECO:0000313" key="2">
    <source>
        <dbReference type="EMBL" id="CAL5227923.1"/>
    </source>
</evidence>
<name>A0ABP1GDS4_9CHLO</name>
<reference evidence="2 3" key="1">
    <citation type="submission" date="2024-06" db="EMBL/GenBank/DDBJ databases">
        <authorList>
            <person name="Kraege A."/>
            <person name="Thomma B."/>
        </authorList>
    </citation>
    <scope>NUCLEOTIDE SEQUENCE [LARGE SCALE GENOMIC DNA]</scope>
</reference>
<sequence length="250" mass="28196">MCFRAVFGLLKASCFGKEDRAARVQEPMQSWDGRSLLSWFFDVGDNGGCSNEPTGTELAKLEEGDANSFGRKRTYWLHRRAALFSSLLRELKETGGPEIIEAVNEAEDCLRQTKLEPVRRDPQQVQALMVRFRALCSHLTRVAMEDVPRGRALLEDMAECGEILMIPRTSAERYQTPYRRPEHELDLSSLPPPPNQGRDEPTAGLSAGLGCHQGESEELETCLSSPQAARISTEFRNRSHMVDVSQQREW</sequence>
<feature type="region of interest" description="Disordered" evidence="1">
    <location>
        <begin position="179"/>
        <end position="213"/>
    </location>
</feature>
<keyword evidence="3" id="KW-1185">Reference proteome</keyword>
<comment type="caution">
    <text evidence="2">The sequence shown here is derived from an EMBL/GenBank/DDBJ whole genome shotgun (WGS) entry which is preliminary data.</text>
</comment>